<dbReference type="AlphaFoldDB" id="A0A4Y2Q3K5"/>
<gene>
    <name evidence="1" type="ORF">AVEN_145203_1</name>
</gene>
<comment type="caution">
    <text evidence="1">The sequence shown here is derived from an EMBL/GenBank/DDBJ whole genome shotgun (WGS) entry which is preliminary data.</text>
</comment>
<reference evidence="1 2" key="1">
    <citation type="journal article" date="2019" name="Sci. Rep.">
        <title>Orb-weaving spider Araneus ventricosus genome elucidates the spidroin gene catalogue.</title>
        <authorList>
            <person name="Kono N."/>
            <person name="Nakamura H."/>
            <person name="Ohtoshi R."/>
            <person name="Moran D.A.P."/>
            <person name="Shinohara A."/>
            <person name="Yoshida Y."/>
            <person name="Fujiwara M."/>
            <person name="Mori M."/>
            <person name="Tomita M."/>
            <person name="Arakawa K."/>
        </authorList>
    </citation>
    <scope>NUCLEOTIDE SEQUENCE [LARGE SCALE GENOMIC DNA]</scope>
</reference>
<keyword evidence="2" id="KW-1185">Reference proteome</keyword>
<accession>A0A4Y2Q3K5</accession>
<proteinExistence type="predicted"/>
<dbReference type="EMBL" id="BGPR01012988">
    <property type="protein sequence ID" value="GBN58735.1"/>
    <property type="molecule type" value="Genomic_DNA"/>
</dbReference>
<name>A0A4Y2Q3K5_ARAVE</name>
<dbReference type="Proteomes" id="UP000499080">
    <property type="component" value="Unassembled WGS sequence"/>
</dbReference>
<sequence>MPFHSHEVTDRYVDKRFKESHGGHVSESFAFAFSPSDGTHKEHSPHTHECRVSGLEMLLTKAKQRHHCTMMILCRSELRKEYSKTLGSVAKSPIIIAAKALKKIATPIFTSQLRDRRKH</sequence>
<evidence type="ECO:0000313" key="1">
    <source>
        <dbReference type="EMBL" id="GBN58735.1"/>
    </source>
</evidence>
<protein>
    <submittedName>
        <fullName evidence="1">Uncharacterized protein</fullName>
    </submittedName>
</protein>
<evidence type="ECO:0000313" key="2">
    <source>
        <dbReference type="Proteomes" id="UP000499080"/>
    </source>
</evidence>
<organism evidence="1 2">
    <name type="scientific">Araneus ventricosus</name>
    <name type="common">Orbweaver spider</name>
    <name type="synonym">Epeira ventricosa</name>
    <dbReference type="NCBI Taxonomy" id="182803"/>
    <lineage>
        <taxon>Eukaryota</taxon>
        <taxon>Metazoa</taxon>
        <taxon>Ecdysozoa</taxon>
        <taxon>Arthropoda</taxon>
        <taxon>Chelicerata</taxon>
        <taxon>Arachnida</taxon>
        <taxon>Araneae</taxon>
        <taxon>Araneomorphae</taxon>
        <taxon>Entelegynae</taxon>
        <taxon>Araneoidea</taxon>
        <taxon>Araneidae</taxon>
        <taxon>Araneus</taxon>
    </lineage>
</organism>